<sequence length="168" mass="18522">MKKVLTALVASSVIITGVSATNAHAASESSEISIEQLVHPKSTLEGVDIGMPIQVVLDNNIKPIYSHSVDGTVHYYEFRKDNGLLIVTTDGEKDKGKVTKVSMSYNNLNGPSFEDLKNNVSNNATVHISYNKINGNWAYIEDGKVSYQFKSDSPDNKELKLYRIDISQ</sequence>
<dbReference type="Proteomes" id="UP000095768">
    <property type="component" value="Unassembled WGS sequence"/>
</dbReference>
<evidence type="ECO:0000313" key="2">
    <source>
        <dbReference type="EMBL" id="SCS82686.1"/>
    </source>
</evidence>
<dbReference type="RefSeq" id="WP_069995398.1">
    <property type="nucleotide sequence ID" value="NZ_FMPG01000005.1"/>
</dbReference>
<evidence type="ECO:0000313" key="4">
    <source>
        <dbReference type="Proteomes" id="UP000095412"/>
    </source>
</evidence>
<evidence type="ECO:0000313" key="3">
    <source>
        <dbReference type="EMBL" id="SCT01214.1"/>
    </source>
</evidence>
<dbReference type="InterPro" id="IPR058116">
    <property type="entry name" value="SA0570-like"/>
</dbReference>
<keyword evidence="4" id="KW-1185">Reference proteome</keyword>
<dbReference type="OrthoDB" id="2399156at2"/>
<evidence type="ECO:0000313" key="5">
    <source>
        <dbReference type="Proteomes" id="UP000095768"/>
    </source>
</evidence>
<keyword evidence="1" id="KW-0732">Signal</keyword>
<feature type="chain" id="PRO_5009841435" evidence="1">
    <location>
        <begin position="26"/>
        <end position="168"/>
    </location>
</feature>
<gene>
    <name evidence="3" type="ORF">SAMEA2297795_01603</name>
    <name evidence="2" type="ORF">SAMEA2297796_01224</name>
</gene>
<reference evidence="3 5" key="1">
    <citation type="submission" date="2016-09" db="EMBL/GenBank/DDBJ databases">
        <authorList>
            <consortium name="Pathogen Informatics"/>
        </authorList>
    </citation>
    <scope>NUCLEOTIDE SEQUENCE [LARGE SCALE GENOMIC DNA]</scope>
    <source>
        <strain evidence="3 5">82B</strain>
    </source>
</reference>
<accession>A0A1D4MRY4</accession>
<protein>
    <submittedName>
        <fullName evidence="3">Exported protein</fullName>
    </submittedName>
</protein>
<dbReference type="AlphaFoldDB" id="A0A1D4MRY4"/>
<evidence type="ECO:0000256" key="1">
    <source>
        <dbReference type="SAM" id="SignalP"/>
    </source>
</evidence>
<dbReference type="EMBL" id="FMPI01000006">
    <property type="protein sequence ID" value="SCS82686.1"/>
    <property type="molecule type" value="Genomic_DNA"/>
</dbReference>
<dbReference type="NCBIfam" id="NF047391">
    <property type="entry name" value="SA0570_fam"/>
    <property type="match status" value="1"/>
</dbReference>
<proteinExistence type="predicted"/>
<dbReference type="EMBL" id="FMPG01000005">
    <property type="protein sequence ID" value="SCT01214.1"/>
    <property type="molecule type" value="Genomic_DNA"/>
</dbReference>
<organism evidence="3 5">
    <name type="scientific">Staphylococcus caeli</name>
    <dbReference type="NCBI Taxonomy" id="2201815"/>
    <lineage>
        <taxon>Bacteria</taxon>
        <taxon>Bacillati</taxon>
        <taxon>Bacillota</taxon>
        <taxon>Bacilli</taxon>
        <taxon>Bacillales</taxon>
        <taxon>Staphylococcaceae</taxon>
        <taxon>Staphylococcus</taxon>
    </lineage>
</organism>
<feature type="signal peptide" evidence="1">
    <location>
        <begin position="1"/>
        <end position="25"/>
    </location>
</feature>
<dbReference type="Proteomes" id="UP000095412">
    <property type="component" value="Unassembled WGS sequence"/>
</dbReference>
<reference evidence="2 4" key="2">
    <citation type="submission" date="2016-09" db="EMBL/GenBank/DDBJ databases">
        <authorList>
            <consortium name="Pathogen Informatics"/>
            <person name="Sun Q."/>
            <person name="Inoue M."/>
        </authorList>
    </citation>
    <scope>NUCLEOTIDE SEQUENCE [LARGE SCALE GENOMIC DNA]</scope>
    <source>
        <strain evidence="2 4">82C</strain>
    </source>
</reference>
<name>A0A1D4MRY4_9STAP</name>